<dbReference type="PANTHER" id="PTHR40037">
    <property type="entry name" value="PHOSPHOESTERASE YJCG-RELATED"/>
    <property type="match status" value="1"/>
</dbReference>
<gene>
    <name evidence="1" type="ORF">TresaDRAFT_1579</name>
</gene>
<dbReference type="AlphaFoldDB" id="H7EJF4"/>
<name>H7EJF4_9SPIR</name>
<dbReference type="InterPro" id="IPR050580">
    <property type="entry name" value="2H_phosphoesterase_YjcG-like"/>
</dbReference>
<dbReference type="STRING" id="907348.TresaDRAFT_1579"/>
<proteinExistence type="predicted"/>
<dbReference type="InterPro" id="IPR009097">
    <property type="entry name" value="Cyclic_Pdiesterase"/>
</dbReference>
<dbReference type="PANTHER" id="PTHR40037:SF1">
    <property type="entry name" value="PHOSPHOESTERASE SAOUHSC_00951-RELATED"/>
    <property type="match status" value="1"/>
</dbReference>
<dbReference type="Gene3D" id="3.90.1140.10">
    <property type="entry name" value="Cyclic phosphodiesterase"/>
    <property type="match status" value="1"/>
</dbReference>
<dbReference type="OrthoDB" id="358773at2"/>
<evidence type="ECO:0008006" key="3">
    <source>
        <dbReference type="Google" id="ProtNLM"/>
    </source>
</evidence>
<protein>
    <recommendedName>
        <fullName evidence="3">Phosphoesterase HXTX</fullName>
    </recommendedName>
</protein>
<reference evidence="1 2" key="1">
    <citation type="submission" date="2011-09" db="EMBL/GenBank/DDBJ databases">
        <title>The draft genome of Treponema saccharophilum DSM 2985.</title>
        <authorList>
            <consortium name="US DOE Joint Genome Institute (JGI-PGF)"/>
            <person name="Lucas S."/>
            <person name="Copeland A."/>
            <person name="Lapidus A."/>
            <person name="Glavina del Rio T."/>
            <person name="Dalin E."/>
            <person name="Tice H."/>
            <person name="Bruce D."/>
            <person name="Goodwin L."/>
            <person name="Pitluck S."/>
            <person name="Peters L."/>
            <person name="Kyrpides N."/>
            <person name="Mavromatis K."/>
            <person name="Ivanova N."/>
            <person name="Markowitz V."/>
            <person name="Cheng J.-F."/>
            <person name="Hugenholtz P."/>
            <person name="Woyke T."/>
            <person name="Wu D."/>
            <person name="Gronow S."/>
            <person name="Wellnitz S."/>
            <person name="Brambilla E."/>
            <person name="Klenk H.-P."/>
            <person name="Eisen J.A."/>
        </authorList>
    </citation>
    <scope>NUCLEOTIDE SEQUENCE [LARGE SCALE GENOMIC DNA]</scope>
    <source>
        <strain evidence="1 2">DSM 2985</strain>
    </source>
</reference>
<dbReference type="eggNOG" id="COG1514">
    <property type="taxonomic scope" value="Bacteria"/>
</dbReference>
<sequence length="198" mass="21830">MKRNTFSEQTHFIGVLLPEDITLTLEDCRRYMRESYGCKSGYGTPVHVTLVPPFRLPKEYSTSDIAEAIADTVATKGLGFAAKIDNFDAFGDRTIFAKVVCGEKWTNLRDETLKCVLRVCPGCAKKDSRPFQPHATVANRDIPEGASTKALEALNGMGLREEFPVDGITVFERNGGRWEAAATVPISSSDTTTLRTTF</sequence>
<evidence type="ECO:0000313" key="2">
    <source>
        <dbReference type="Proteomes" id="UP000003571"/>
    </source>
</evidence>
<dbReference type="RefSeq" id="WP_002703460.1">
    <property type="nucleotide sequence ID" value="NZ_AGRW01000041.1"/>
</dbReference>
<dbReference type="SUPFAM" id="SSF55144">
    <property type="entry name" value="LigT-like"/>
    <property type="match status" value="1"/>
</dbReference>
<dbReference type="Pfam" id="PF13563">
    <property type="entry name" value="2_5_RNA_ligase2"/>
    <property type="match status" value="1"/>
</dbReference>
<organism evidence="1 2">
    <name type="scientific">Treponema saccharophilum DSM 2985</name>
    <dbReference type="NCBI Taxonomy" id="907348"/>
    <lineage>
        <taxon>Bacteria</taxon>
        <taxon>Pseudomonadati</taxon>
        <taxon>Spirochaetota</taxon>
        <taxon>Spirochaetia</taxon>
        <taxon>Spirochaetales</taxon>
        <taxon>Treponemataceae</taxon>
        <taxon>Treponema</taxon>
    </lineage>
</organism>
<evidence type="ECO:0000313" key="1">
    <source>
        <dbReference type="EMBL" id="EIC02315.1"/>
    </source>
</evidence>
<dbReference type="EMBL" id="AGRW01000041">
    <property type="protein sequence ID" value="EIC02315.1"/>
    <property type="molecule type" value="Genomic_DNA"/>
</dbReference>
<dbReference type="PATRIC" id="fig|907348.3.peg.1045"/>
<accession>H7EJF4</accession>
<dbReference type="Proteomes" id="UP000003571">
    <property type="component" value="Unassembled WGS sequence"/>
</dbReference>
<comment type="caution">
    <text evidence="1">The sequence shown here is derived from an EMBL/GenBank/DDBJ whole genome shotgun (WGS) entry which is preliminary data.</text>
</comment>
<keyword evidence="2" id="KW-1185">Reference proteome</keyword>